<protein>
    <recommendedName>
        <fullName evidence="1">DUF4123 domain-containing protein</fullName>
    </recommendedName>
</protein>
<dbReference type="Pfam" id="PF13503">
    <property type="entry name" value="DUF4123"/>
    <property type="match status" value="1"/>
</dbReference>
<dbReference type="InterPro" id="IPR025391">
    <property type="entry name" value="DUF4123"/>
</dbReference>
<dbReference type="KEGG" id="bgf:BC1003_2754"/>
<dbReference type="eggNOG" id="ENOG5033IGC">
    <property type="taxonomic scope" value="Bacteria"/>
</dbReference>
<gene>
    <name evidence="2" type="ordered locus">BC1003_2754</name>
</gene>
<name>E1T7J4_BURSG</name>
<dbReference type="OrthoDB" id="8657003at2"/>
<proteinExistence type="predicted"/>
<evidence type="ECO:0000259" key="1">
    <source>
        <dbReference type="Pfam" id="PF13503"/>
    </source>
</evidence>
<reference evidence="2" key="1">
    <citation type="submission" date="2010-09" db="EMBL/GenBank/DDBJ databases">
        <title>Complete sequence of chromosome1 of Burkholderia sp. CCGE1003.</title>
        <authorList>
            <consortium name="US DOE Joint Genome Institute"/>
            <person name="Lucas S."/>
            <person name="Copeland A."/>
            <person name="Lapidus A."/>
            <person name="Cheng J.-F."/>
            <person name="Bruce D."/>
            <person name="Goodwin L."/>
            <person name="Pitluck S."/>
            <person name="Daligault H."/>
            <person name="Davenport K."/>
            <person name="Detter J.C."/>
            <person name="Han C."/>
            <person name="Tapia R."/>
            <person name="Land M."/>
            <person name="Hauser L."/>
            <person name="Jeffries C."/>
            <person name="Kyrpides N."/>
            <person name="Ivanova N."/>
            <person name="Ovchinnikova G."/>
            <person name="Martinez-Romero E."/>
            <person name="Rogel M.A."/>
            <person name="Auchtung J."/>
            <person name="Tiedje J.M."/>
            <person name="Woyke T."/>
        </authorList>
    </citation>
    <scope>NUCLEOTIDE SEQUENCE</scope>
    <source>
        <strain evidence="2">CCGE1003</strain>
    </source>
</reference>
<dbReference type="HOGENOM" id="CLU_117228_1_0_4"/>
<organism evidence="2">
    <name type="scientific">Burkholderia sp. (strain CCGE1003)</name>
    <dbReference type="NCBI Taxonomy" id="640512"/>
    <lineage>
        <taxon>Bacteria</taxon>
        <taxon>Pseudomonadati</taxon>
        <taxon>Pseudomonadota</taxon>
        <taxon>Betaproteobacteria</taxon>
        <taxon>Burkholderiales</taxon>
        <taxon>Burkholderiaceae</taxon>
        <taxon>Burkholderia</taxon>
    </lineage>
</organism>
<evidence type="ECO:0000313" key="2">
    <source>
        <dbReference type="EMBL" id="ADN58707.1"/>
    </source>
</evidence>
<feature type="domain" description="DUF4123" evidence="1">
    <location>
        <begin position="40"/>
        <end position="152"/>
    </location>
</feature>
<sequence length="181" mass="19728">MLDRGGKKWRNDGDAGVALASAIETCFAECQARASLPVRLYALVDALLYGQGEPAKRPPATIALFDGTPDASLADAGPWLIDFADAPQSVQQSLFAMGASAEGVSWLISAYPFPALADELRSRLDARMPDSRIALLRFYDARLIGEIAALFSFTQRIEFFAPTFDWLVQINGELTRVHPHA</sequence>
<dbReference type="EMBL" id="CP002217">
    <property type="protein sequence ID" value="ADN58707.1"/>
    <property type="molecule type" value="Genomic_DNA"/>
</dbReference>
<dbReference type="AlphaFoldDB" id="E1T7J4"/>
<accession>E1T7J4</accession>
<dbReference type="STRING" id="640512.BC1003_2754"/>